<dbReference type="RefSeq" id="WP_127025371.1">
    <property type="nucleotide sequence ID" value="NZ_JAVKZF010000004.1"/>
</dbReference>
<organism evidence="2 3">
    <name type="scientific">Chroococcidiopsis cubana SAG 39.79</name>
    <dbReference type="NCBI Taxonomy" id="388085"/>
    <lineage>
        <taxon>Bacteria</taxon>
        <taxon>Bacillati</taxon>
        <taxon>Cyanobacteriota</taxon>
        <taxon>Cyanophyceae</taxon>
        <taxon>Chroococcidiopsidales</taxon>
        <taxon>Chroococcidiopsidaceae</taxon>
        <taxon>Chroococcidiopsis</taxon>
    </lineage>
</organism>
<proteinExistence type="predicted"/>
<evidence type="ECO:0000313" key="3">
    <source>
        <dbReference type="Proteomes" id="UP000282574"/>
    </source>
</evidence>
<comment type="caution">
    <text evidence="2">The sequence shown here is derived from an EMBL/GenBank/DDBJ whole genome shotgun (WGS) entry which is preliminary data.</text>
</comment>
<dbReference type="AlphaFoldDB" id="A0AB37U7G4"/>
<gene>
    <name evidence="2" type="ORF">DSM107010_72270</name>
</gene>
<keyword evidence="1" id="KW-0472">Membrane</keyword>
<reference evidence="2 3" key="1">
    <citation type="journal article" date="2019" name="Genome Biol. Evol.">
        <title>Day and night: Metabolic profiles and evolutionary relationships of six axenic non-marine cyanobacteria.</title>
        <authorList>
            <person name="Will S.E."/>
            <person name="Henke P."/>
            <person name="Boedeker C."/>
            <person name="Huang S."/>
            <person name="Brinkmann H."/>
            <person name="Rohde M."/>
            <person name="Jarek M."/>
            <person name="Friedl T."/>
            <person name="Seufert S."/>
            <person name="Schumacher M."/>
            <person name="Overmann J."/>
            <person name="Neumann-Schaal M."/>
            <person name="Petersen J."/>
        </authorList>
    </citation>
    <scope>NUCLEOTIDE SEQUENCE [LARGE SCALE GENOMIC DNA]</scope>
    <source>
        <strain evidence="2 3">SAG 39.79</strain>
    </source>
</reference>
<protein>
    <submittedName>
        <fullName evidence="2">Uncharacterized protein</fullName>
    </submittedName>
</protein>
<evidence type="ECO:0000313" key="2">
    <source>
        <dbReference type="EMBL" id="RUS93940.1"/>
    </source>
</evidence>
<accession>A0AB37U7G4</accession>
<name>A0AB37U7G4_9CYAN</name>
<feature type="transmembrane region" description="Helical" evidence="1">
    <location>
        <begin position="12"/>
        <end position="29"/>
    </location>
</feature>
<dbReference type="Proteomes" id="UP000282574">
    <property type="component" value="Unassembled WGS sequence"/>
</dbReference>
<keyword evidence="3" id="KW-1185">Reference proteome</keyword>
<evidence type="ECO:0000256" key="1">
    <source>
        <dbReference type="SAM" id="Phobius"/>
    </source>
</evidence>
<keyword evidence="1" id="KW-1133">Transmembrane helix</keyword>
<keyword evidence="1" id="KW-0812">Transmembrane</keyword>
<dbReference type="EMBL" id="RSCK01000218">
    <property type="protein sequence ID" value="RUS93940.1"/>
    <property type="molecule type" value="Genomic_DNA"/>
</dbReference>
<sequence length="112" mass="12828">MSYSSQVSFQAAIYLQVVFQAIIYLAAVYTNNAVDNATTALLDARQATLLLEIVMIECSLDRIERQNLLTLEVAYTDLEFFTERLLIALDVLRPQSYECEINLIWDKLIESE</sequence>